<organism evidence="3 4">
    <name type="scientific">Anaeramoeba ignava</name>
    <name type="common">Anaerobic marine amoeba</name>
    <dbReference type="NCBI Taxonomy" id="1746090"/>
    <lineage>
        <taxon>Eukaryota</taxon>
        <taxon>Metamonada</taxon>
        <taxon>Anaeramoebidae</taxon>
        <taxon>Anaeramoeba</taxon>
    </lineage>
</organism>
<dbReference type="InterPro" id="IPR000014">
    <property type="entry name" value="PAS"/>
</dbReference>
<proteinExistence type="predicted"/>
<accession>A0A9Q0LJV4</accession>
<feature type="compositionally biased region" description="Basic and acidic residues" evidence="1">
    <location>
        <begin position="146"/>
        <end position="167"/>
    </location>
</feature>
<dbReference type="OrthoDB" id="10649809at2759"/>
<gene>
    <name evidence="3" type="ORF">M0811_01515</name>
</gene>
<evidence type="ECO:0000313" key="3">
    <source>
        <dbReference type="EMBL" id="KAJ5072500.1"/>
    </source>
</evidence>
<dbReference type="EMBL" id="JAPDFW010000081">
    <property type="protein sequence ID" value="KAJ5072500.1"/>
    <property type="molecule type" value="Genomic_DNA"/>
</dbReference>
<dbReference type="SUPFAM" id="SSF55785">
    <property type="entry name" value="PYP-like sensor domain (PAS domain)"/>
    <property type="match status" value="1"/>
</dbReference>
<dbReference type="AlphaFoldDB" id="A0A9Q0LJV4"/>
<keyword evidence="4" id="KW-1185">Reference proteome</keyword>
<sequence>MGNTFDPTKAQVKISKRKKKKYFQKLENTIESIVIVDQKEMCVFANDSFVRMMGGRSKDQIIGFGISAFSPPTQPHLGKDSSLAAMECVHKTITSEQGCYDFDWEHIDMQQNHFFAHVWASFISLDGEPVIQAVVRKTTRIRKTKEKLDTPTQLRRERSTRETDSERNFSAPSEALLRPKFDDSSESSQFSQSTNEMSTKLQNLVVPEDDNHQDIIDRLKEYARSSDNIELEKKMVSLLNDLETCFDSAIKTRNEHIQKLHSKIEKERKANRSKYSELESHLQKRLRELDVEREQTKTIIETNKFLNERMKKQNVLIQKLKPMVDELFEEVDIEDSDF</sequence>
<dbReference type="InterPro" id="IPR035965">
    <property type="entry name" value="PAS-like_dom_sf"/>
</dbReference>
<reference evidence="3" key="1">
    <citation type="submission" date="2022-10" db="EMBL/GenBank/DDBJ databases">
        <title>Novel sulphate-reducing endosymbionts in the free-living metamonad Anaeramoeba.</title>
        <authorList>
            <person name="Jerlstrom-Hultqvist J."/>
            <person name="Cepicka I."/>
            <person name="Gallot-Lavallee L."/>
            <person name="Salas-Leiva D."/>
            <person name="Curtis B.A."/>
            <person name="Zahonova K."/>
            <person name="Pipaliya S."/>
            <person name="Dacks J."/>
            <person name="Roger A.J."/>
        </authorList>
    </citation>
    <scope>NUCLEOTIDE SEQUENCE</scope>
    <source>
        <strain evidence="3">BMAN</strain>
    </source>
</reference>
<protein>
    <submittedName>
        <fullName evidence="3">Jm1 protein</fullName>
    </submittedName>
</protein>
<evidence type="ECO:0000313" key="4">
    <source>
        <dbReference type="Proteomes" id="UP001149090"/>
    </source>
</evidence>
<dbReference type="SMART" id="SM00091">
    <property type="entry name" value="PAS"/>
    <property type="match status" value="1"/>
</dbReference>
<dbReference type="Proteomes" id="UP001149090">
    <property type="component" value="Unassembled WGS sequence"/>
</dbReference>
<feature type="region of interest" description="Disordered" evidence="1">
    <location>
        <begin position="144"/>
        <end position="197"/>
    </location>
</feature>
<feature type="domain" description="PAS" evidence="2">
    <location>
        <begin position="20"/>
        <end position="87"/>
    </location>
</feature>
<name>A0A9Q0LJV4_ANAIG</name>
<evidence type="ECO:0000259" key="2">
    <source>
        <dbReference type="SMART" id="SM00091"/>
    </source>
</evidence>
<comment type="caution">
    <text evidence="3">The sequence shown here is derived from an EMBL/GenBank/DDBJ whole genome shotgun (WGS) entry which is preliminary data.</text>
</comment>
<dbReference type="Gene3D" id="3.30.450.20">
    <property type="entry name" value="PAS domain"/>
    <property type="match status" value="1"/>
</dbReference>
<evidence type="ECO:0000256" key="1">
    <source>
        <dbReference type="SAM" id="MobiDB-lite"/>
    </source>
</evidence>